<evidence type="ECO:0000256" key="1">
    <source>
        <dbReference type="ARBA" id="ARBA00001936"/>
    </source>
</evidence>
<evidence type="ECO:0000259" key="7">
    <source>
        <dbReference type="Pfam" id="PF00557"/>
    </source>
</evidence>
<keyword evidence="10" id="KW-0031">Aminopeptidase</keyword>
<keyword evidence="4" id="KW-0378">Hydrolase</keyword>
<comment type="cofactor">
    <cofactor evidence="1">
        <name>Mn(2+)</name>
        <dbReference type="ChEBI" id="CHEBI:29035"/>
    </cofactor>
</comment>
<feature type="domain" description="Creatinase N-terminal" evidence="8">
    <location>
        <begin position="34"/>
        <end position="175"/>
    </location>
</feature>
<dbReference type="InterPro" id="IPR029149">
    <property type="entry name" value="Creatin/AminoP/Spt16_N"/>
</dbReference>
<dbReference type="GO" id="GO:0005737">
    <property type="term" value="C:cytoplasm"/>
    <property type="evidence" value="ECO:0007669"/>
    <property type="project" value="UniProtKB-ARBA"/>
</dbReference>
<keyword evidence="3" id="KW-0479">Metal-binding</keyword>
<dbReference type="PANTHER" id="PTHR43763">
    <property type="entry name" value="XAA-PRO AMINOPEPTIDASE 1"/>
    <property type="match status" value="1"/>
</dbReference>
<dbReference type="InterPro" id="IPR036005">
    <property type="entry name" value="Creatinase/aminopeptidase-like"/>
</dbReference>
<dbReference type="InterPro" id="IPR000994">
    <property type="entry name" value="Pept_M24"/>
</dbReference>
<evidence type="ECO:0000259" key="8">
    <source>
        <dbReference type="Pfam" id="PF01321"/>
    </source>
</evidence>
<comment type="similarity">
    <text evidence="2">Belongs to the peptidase M24B family.</text>
</comment>
<dbReference type="FunFam" id="3.90.230.10:FF:000004">
    <property type="entry name" value="xaa-Pro aminopeptidase 1 isoform X1"/>
    <property type="match status" value="1"/>
</dbReference>
<dbReference type="AlphaFoldDB" id="A0A4P9Z9E3"/>
<evidence type="ECO:0000256" key="6">
    <source>
        <dbReference type="SAM" id="MobiDB-lite"/>
    </source>
</evidence>
<evidence type="ECO:0000256" key="5">
    <source>
        <dbReference type="ARBA" id="ARBA00023211"/>
    </source>
</evidence>
<dbReference type="FunFam" id="3.40.350.10:FF:000003">
    <property type="entry name" value="Xaa-pro aminopeptidase P"/>
    <property type="match status" value="1"/>
</dbReference>
<dbReference type="EMBL" id="ML004493">
    <property type="protein sequence ID" value="RKP29336.1"/>
    <property type="molecule type" value="Genomic_DNA"/>
</dbReference>
<keyword evidence="11" id="KW-1185">Reference proteome</keyword>
<dbReference type="Pfam" id="PF01321">
    <property type="entry name" value="Creatinase_N"/>
    <property type="match status" value="1"/>
</dbReference>
<feature type="domain" description="Peptidase M24" evidence="7">
    <location>
        <begin position="362"/>
        <end position="580"/>
    </location>
</feature>
<protein>
    <submittedName>
        <fullName evidence="10">Creatinase/aminopeptidase</fullName>
    </submittedName>
</protein>
<dbReference type="SUPFAM" id="SSF55920">
    <property type="entry name" value="Creatinase/aminopeptidase"/>
    <property type="match status" value="1"/>
</dbReference>
<evidence type="ECO:0000259" key="9">
    <source>
        <dbReference type="Pfam" id="PF16188"/>
    </source>
</evidence>
<organism evidence="10 11">
    <name type="scientific">Metschnikowia bicuspidata</name>
    <dbReference type="NCBI Taxonomy" id="27322"/>
    <lineage>
        <taxon>Eukaryota</taxon>
        <taxon>Fungi</taxon>
        <taxon>Dikarya</taxon>
        <taxon>Ascomycota</taxon>
        <taxon>Saccharomycotina</taxon>
        <taxon>Pichiomycetes</taxon>
        <taxon>Metschnikowiaceae</taxon>
        <taxon>Metschnikowia</taxon>
    </lineage>
</organism>
<keyword evidence="10" id="KW-0645">Protease</keyword>
<evidence type="ECO:0000256" key="2">
    <source>
        <dbReference type="ARBA" id="ARBA00008766"/>
    </source>
</evidence>
<dbReference type="PANTHER" id="PTHR43763:SF6">
    <property type="entry name" value="XAA-PRO AMINOPEPTIDASE 1"/>
    <property type="match status" value="1"/>
</dbReference>
<dbReference type="InterPro" id="IPR032416">
    <property type="entry name" value="Peptidase_M24_C"/>
</dbReference>
<feature type="region of interest" description="Disordered" evidence="6">
    <location>
        <begin position="1"/>
        <end position="26"/>
    </location>
</feature>
<dbReference type="Proteomes" id="UP000268321">
    <property type="component" value="Unassembled WGS sequence"/>
</dbReference>
<keyword evidence="5" id="KW-0464">Manganese</keyword>
<dbReference type="InterPro" id="IPR000587">
    <property type="entry name" value="Creatinase_N"/>
</dbReference>
<dbReference type="Pfam" id="PF00557">
    <property type="entry name" value="Peptidase_M24"/>
    <property type="match status" value="1"/>
</dbReference>
<dbReference type="InterPro" id="IPR050422">
    <property type="entry name" value="X-Pro_aminopeptidase_P"/>
</dbReference>
<evidence type="ECO:0000256" key="4">
    <source>
        <dbReference type="ARBA" id="ARBA00022801"/>
    </source>
</evidence>
<evidence type="ECO:0000313" key="11">
    <source>
        <dbReference type="Proteomes" id="UP000268321"/>
    </source>
</evidence>
<evidence type="ECO:0000256" key="3">
    <source>
        <dbReference type="ARBA" id="ARBA00022723"/>
    </source>
</evidence>
<gene>
    <name evidence="10" type="ORF">METBISCDRAFT_31748</name>
</gene>
<dbReference type="Gene3D" id="3.40.350.10">
    <property type="entry name" value="Creatinase/prolidase N-terminal domain"/>
    <property type="match status" value="2"/>
</dbReference>
<dbReference type="SUPFAM" id="SSF53092">
    <property type="entry name" value="Creatinase/prolidase N-terminal domain"/>
    <property type="match status" value="2"/>
</dbReference>
<evidence type="ECO:0000313" key="10">
    <source>
        <dbReference type="EMBL" id="RKP29336.1"/>
    </source>
</evidence>
<accession>A0A4P9Z9E3</accession>
<proteinExistence type="inferred from homology"/>
<feature type="domain" description="Peptidase M24 C-terminal" evidence="9">
    <location>
        <begin position="596"/>
        <end position="657"/>
    </location>
</feature>
<dbReference type="Pfam" id="PF16188">
    <property type="entry name" value="Peptidase_M24_C"/>
    <property type="match status" value="1"/>
</dbReference>
<dbReference type="GO" id="GO:0004177">
    <property type="term" value="F:aminopeptidase activity"/>
    <property type="evidence" value="ECO:0007669"/>
    <property type="project" value="UniProtKB-KW"/>
</dbReference>
<sequence length="659" mass="74057">MKVLRQGSDDEDAPLPQYNQPVAESRLSDSEKLYELRKLMKKHNIAVYLVPSEDEHQSEYTAQADKRREYLCGFTGSAGICVVTLDDFNTLAGEAALSTDGRYFLQAEKELDAKLWRLLKQGVAGFPSWQEYAFHKAAENRFSNVISCDPKLLSLKTGQSIASALSIRSFQFVPLASENLVDVVWGLERPSRSTDAVYELPLDFSGETTENKLARVRQFLKIRNASHLLVTALDDIGWLLNLRADSDIPFSPFFFAYVIVTTDSVVLYADPQKLKNVKRYLDSILGLLAKPYDHFYLELASLKTTTDNADIKLILPSKDACNYALLDSLPRSVARETIEYDTVISVMKLTKNKTELFNARMAQAKDSLVFIILASWLESKLLCQKKRVTEYQVAQKIYQIRARFPNFKGLSYETIASTGPNAAIIHYAPSEKGSSVVDIKTPFLLDSGAHYLEGTTDITRTYKFGDSGPMDQYRRFYTLVLKGHLNVALAKFPGGSGSTGTFLDAYAHQPLWNEGLDFSHGTGHGVGSFGNVHESPLYISTTAGGVSLHDYFVKGAILTDEPGYYVDGKYGFRIESELEVIECPGSFGKTCGEQRYLGFEYLTWVPFCINLIEKTYLTISEKKWINAYHSSIRAKLGPKLLTMGEKRAYRWLLKETRLL</sequence>
<dbReference type="OrthoDB" id="9995434at2759"/>
<dbReference type="Gene3D" id="3.90.230.10">
    <property type="entry name" value="Creatinase/methionine aminopeptidase superfamily"/>
    <property type="match status" value="1"/>
</dbReference>
<name>A0A4P9Z9E3_9ASCO</name>
<reference evidence="11" key="1">
    <citation type="journal article" date="2018" name="Nat. Microbiol.">
        <title>Leveraging single-cell genomics to expand the fungal tree of life.</title>
        <authorList>
            <person name="Ahrendt S.R."/>
            <person name="Quandt C.A."/>
            <person name="Ciobanu D."/>
            <person name="Clum A."/>
            <person name="Salamov A."/>
            <person name="Andreopoulos B."/>
            <person name="Cheng J.F."/>
            <person name="Woyke T."/>
            <person name="Pelin A."/>
            <person name="Henrissat B."/>
            <person name="Reynolds N.K."/>
            <person name="Benny G.L."/>
            <person name="Smith M.E."/>
            <person name="James T.Y."/>
            <person name="Grigoriev I.V."/>
        </authorList>
    </citation>
    <scope>NUCLEOTIDE SEQUENCE [LARGE SCALE GENOMIC DNA]</scope>
    <source>
        <strain evidence="11">Baker2002</strain>
    </source>
</reference>
<dbReference type="Pfam" id="PF16189">
    <property type="entry name" value="Creatinase_N_2"/>
    <property type="match status" value="1"/>
</dbReference>
<dbReference type="GO" id="GO:0046872">
    <property type="term" value="F:metal ion binding"/>
    <property type="evidence" value="ECO:0007669"/>
    <property type="project" value="UniProtKB-KW"/>
</dbReference>